<proteinExistence type="predicted"/>
<dbReference type="PANTHER" id="PTHR39173:SF1">
    <property type="entry name" value="ACETYLTRANSFERASE"/>
    <property type="match status" value="1"/>
</dbReference>
<keyword evidence="3" id="KW-1185">Reference proteome</keyword>
<protein>
    <recommendedName>
        <fullName evidence="1">N-acetyltransferase domain-containing protein</fullName>
    </recommendedName>
</protein>
<dbReference type="Gene3D" id="3.40.630.30">
    <property type="match status" value="1"/>
</dbReference>
<reference evidence="2 3" key="1">
    <citation type="submission" date="2016-11" db="EMBL/GenBank/DDBJ databases">
        <title>Actinomyces gypaetusis sp. nov. isolated from the vulture Gypaetus barbatus in Qinghai Tibet Plateau China.</title>
        <authorList>
            <person name="Meng X."/>
        </authorList>
    </citation>
    <scope>NUCLEOTIDE SEQUENCE [LARGE SCALE GENOMIC DNA]</scope>
    <source>
        <strain evidence="2 3">VUL4_2</strain>
    </source>
</reference>
<evidence type="ECO:0000259" key="1">
    <source>
        <dbReference type="PROSITE" id="PS51186"/>
    </source>
</evidence>
<accession>A0A1Q5PNE8</accession>
<comment type="caution">
    <text evidence="2">The sequence shown here is derived from an EMBL/GenBank/DDBJ whole genome shotgun (WGS) entry which is preliminary data.</text>
</comment>
<dbReference type="SUPFAM" id="SSF55729">
    <property type="entry name" value="Acyl-CoA N-acyltransferases (Nat)"/>
    <property type="match status" value="1"/>
</dbReference>
<evidence type="ECO:0000313" key="2">
    <source>
        <dbReference type="EMBL" id="OKL49062.1"/>
    </source>
</evidence>
<dbReference type="PROSITE" id="PS51186">
    <property type="entry name" value="GNAT"/>
    <property type="match status" value="1"/>
</dbReference>
<dbReference type="Proteomes" id="UP000186785">
    <property type="component" value="Unassembled WGS sequence"/>
</dbReference>
<feature type="domain" description="N-acetyltransferase" evidence="1">
    <location>
        <begin position="9"/>
        <end position="180"/>
    </location>
</feature>
<gene>
    <name evidence="2" type="ORF">BSR29_04315</name>
</gene>
<dbReference type="InterPro" id="IPR000182">
    <property type="entry name" value="GNAT_dom"/>
</dbReference>
<dbReference type="GO" id="GO:0016747">
    <property type="term" value="F:acyltransferase activity, transferring groups other than amino-acyl groups"/>
    <property type="evidence" value="ECO:0007669"/>
    <property type="project" value="InterPro"/>
</dbReference>
<dbReference type="AlphaFoldDB" id="A0A1Q5PNE8"/>
<organism evidence="2 3">
    <name type="scientific">Boudabousia liubingyangii</name>
    <dbReference type="NCBI Taxonomy" id="1921764"/>
    <lineage>
        <taxon>Bacteria</taxon>
        <taxon>Bacillati</taxon>
        <taxon>Actinomycetota</taxon>
        <taxon>Actinomycetes</taxon>
        <taxon>Actinomycetales</taxon>
        <taxon>Actinomycetaceae</taxon>
        <taxon>Boudabousia</taxon>
    </lineage>
</organism>
<dbReference type="RefSeq" id="WP_073709051.1">
    <property type="nucleotide sequence ID" value="NZ_MQSV01000002.1"/>
</dbReference>
<dbReference type="PANTHER" id="PTHR39173">
    <property type="entry name" value="ACETYLTRANSFERASE"/>
    <property type="match status" value="1"/>
</dbReference>
<dbReference type="STRING" id="1921764.BSR28_03880"/>
<dbReference type="InterPro" id="IPR016181">
    <property type="entry name" value="Acyl_CoA_acyltransferase"/>
</dbReference>
<evidence type="ECO:0000313" key="3">
    <source>
        <dbReference type="Proteomes" id="UP000186785"/>
    </source>
</evidence>
<dbReference type="Pfam" id="PF13302">
    <property type="entry name" value="Acetyltransf_3"/>
    <property type="match status" value="1"/>
</dbReference>
<dbReference type="EMBL" id="MQSV01000002">
    <property type="protein sequence ID" value="OKL49062.1"/>
    <property type="molecule type" value="Genomic_DNA"/>
</dbReference>
<sequence>MFEEVSDQYYLRALDPKDLDSIYNFMNLVPANTNGFQNPDAGKSLADWESEVLPRLLKEAAGIDLKPNRVPQTYYFLWEAKPEGEDQILALFKLRHHLTPELKLGGGHVGYFVHPDFRSQGLGTRGLELLLPVAAHLVPEDHLYAAMEVDNRASQALFAHFGAEIWQQTEQDVFMRIDLSPFRE</sequence>
<name>A0A1Q5PNE8_9ACTO</name>